<feature type="compositionally biased region" description="Basic and acidic residues" evidence="1">
    <location>
        <begin position="256"/>
        <end position="267"/>
    </location>
</feature>
<evidence type="ECO:0000256" key="1">
    <source>
        <dbReference type="SAM" id="MobiDB-lite"/>
    </source>
</evidence>
<gene>
    <name evidence="2" type="ORF">PSHT_01310</name>
</gene>
<sequence length="338" mass="37410">MKGDLRHLSTAHNLEGFLVLVSRDPNSTLLVTGGSLLGEQFVAMMAKKKPNPCLNFYLFVSGQVAIQETTGVAPPPPIVPTTPKEGRRYQMFEDDLKQSYDKGKKADNCRAVCELLGNALADATHGEHNVWPGTDTALNLKKWNVELRVKNNFKGWVQLIGPPAAEVEVSRFCSVGGGVDSDNSQNESDARTSAGVKSGRTIVQAGRRLKRSTTIQKKPPRASKKTANKTVKPAGCSTSEYGQRKRRRAMSSDSESEVRNDHSKSKPDYNNNGPPRIGKNNLAICRDTNQNRKRLRLVISNESGDEDSPKPLLQFISFSHLWKSKPNINDIFFLHDLK</sequence>
<proteinExistence type="predicted"/>
<comment type="caution">
    <text evidence="2">The sequence shown here is derived from an EMBL/GenBank/DDBJ whole genome shotgun (WGS) entry which is preliminary data.</text>
</comment>
<reference evidence="2 3" key="1">
    <citation type="submission" date="2017-12" db="EMBL/GenBank/DDBJ databases">
        <title>Gene loss provides genomic basis for host adaptation in cereal stripe rust fungi.</title>
        <authorList>
            <person name="Xia C."/>
        </authorList>
    </citation>
    <scope>NUCLEOTIDE SEQUENCE [LARGE SCALE GENOMIC DNA]</scope>
    <source>
        <strain evidence="2 3">93TX-2</strain>
    </source>
</reference>
<dbReference type="VEuPathDB" id="FungiDB:PSTT_01360"/>
<dbReference type="EMBL" id="PKSM01000010">
    <property type="protein sequence ID" value="POW22411.1"/>
    <property type="molecule type" value="Genomic_DNA"/>
</dbReference>
<dbReference type="OrthoDB" id="10610116at2759"/>
<dbReference type="AlphaFoldDB" id="A0A2S4WKY9"/>
<accession>A0A2S4WKY9</accession>
<organism evidence="2 3">
    <name type="scientific">Puccinia striiformis</name>
    <dbReference type="NCBI Taxonomy" id="27350"/>
    <lineage>
        <taxon>Eukaryota</taxon>
        <taxon>Fungi</taxon>
        <taxon>Dikarya</taxon>
        <taxon>Basidiomycota</taxon>
        <taxon>Pucciniomycotina</taxon>
        <taxon>Pucciniomycetes</taxon>
        <taxon>Pucciniales</taxon>
        <taxon>Pucciniaceae</taxon>
        <taxon>Puccinia</taxon>
    </lineage>
</organism>
<reference evidence="3" key="3">
    <citation type="journal article" date="2018" name="Mol. Plant Microbe Interact.">
        <title>Genome sequence resources for the wheat stripe rust pathogen (Puccinia striiformis f. sp. tritici) and the barley stripe rust pathogen (Puccinia striiformis f. sp. hordei).</title>
        <authorList>
            <person name="Xia C."/>
            <person name="Wang M."/>
            <person name="Yin C."/>
            <person name="Cornejo O.E."/>
            <person name="Hulbert S.H."/>
            <person name="Chen X."/>
        </authorList>
    </citation>
    <scope>NUCLEOTIDE SEQUENCE [LARGE SCALE GENOMIC DNA]</scope>
    <source>
        <strain evidence="3">93TX-2</strain>
    </source>
</reference>
<evidence type="ECO:0000313" key="2">
    <source>
        <dbReference type="EMBL" id="POW22411.1"/>
    </source>
</evidence>
<dbReference type="Proteomes" id="UP000238274">
    <property type="component" value="Unassembled WGS sequence"/>
</dbReference>
<dbReference type="VEuPathDB" id="FungiDB:PSHT_01310"/>
<feature type="region of interest" description="Disordered" evidence="1">
    <location>
        <begin position="177"/>
        <end position="286"/>
    </location>
</feature>
<evidence type="ECO:0000313" key="3">
    <source>
        <dbReference type="Proteomes" id="UP000238274"/>
    </source>
</evidence>
<reference evidence="3" key="2">
    <citation type="journal article" date="2018" name="BMC Genomics">
        <title>Genomic insights into host adaptation between the wheat stripe rust pathogen (Puccinia striiformis f. sp. tritici) and the barley stripe rust pathogen (Puccinia striiformis f. sp. hordei).</title>
        <authorList>
            <person name="Xia C."/>
            <person name="Wang M."/>
            <person name="Yin C."/>
            <person name="Cornejo O.E."/>
            <person name="Hulbert S.H."/>
            <person name="Chen X."/>
        </authorList>
    </citation>
    <scope>NUCLEOTIDE SEQUENCE [LARGE SCALE GENOMIC DNA]</scope>
    <source>
        <strain evidence="3">93TX-2</strain>
    </source>
</reference>
<feature type="compositionally biased region" description="Basic residues" evidence="1">
    <location>
        <begin position="218"/>
        <end position="227"/>
    </location>
</feature>
<keyword evidence="3" id="KW-1185">Reference proteome</keyword>
<protein>
    <submittedName>
        <fullName evidence="2">Uncharacterized protein</fullName>
    </submittedName>
</protein>
<name>A0A2S4WKY9_9BASI</name>